<reference evidence="1" key="2">
    <citation type="submission" date="2022-10" db="EMBL/GenBank/DDBJ databases">
        <title>Bacterial isolates recovered from the One Health project in Brazil.</title>
        <authorList>
            <person name="Valiatti T.B."/>
            <person name="Santos F."/>
            <person name="Cayo R."/>
            <person name="Gales A.C."/>
        </authorList>
    </citation>
    <scope>NUCLEOTIDE SEQUENCE</scope>
    <source>
        <strain evidence="1">PVR188</strain>
    </source>
</reference>
<organism evidence="2 3">
    <name type="scientific">Providencia rettgeri</name>
    <dbReference type="NCBI Taxonomy" id="587"/>
    <lineage>
        <taxon>Bacteria</taxon>
        <taxon>Pseudomonadati</taxon>
        <taxon>Pseudomonadota</taxon>
        <taxon>Gammaproteobacteria</taxon>
        <taxon>Enterobacterales</taxon>
        <taxon>Morganellaceae</taxon>
        <taxon>Providencia</taxon>
    </lineage>
</organism>
<protein>
    <recommendedName>
        <fullName evidence="4">DUF1484 family protein</fullName>
    </recommendedName>
</protein>
<evidence type="ECO:0000313" key="2">
    <source>
        <dbReference type="EMBL" id="OZS74804.1"/>
    </source>
</evidence>
<dbReference type="EMBL" id="JAOWIN010000013">
    <property type="protein sequence ID" value="MDI9094234.1"/>
    <property type="molecule type" value="Genomic_DNA"/>
</dbReference>
<evidence type="ECO:0000313" key="3">
    <source>
        <dbReference type="Proteomes" id="UP000216001"/>
    </source>
</evidence>
<name>A0A264VU07_PRORE</name>
<evidence type="ECO:0008006" key="4">
    <source>
        <dbReference type="Google" id="ProtNLM"/>
    </source>
</evidence>
<dbReference type="RefSeq" id="WP_094961493.1">
    <property type="nucleotide sequence ID" value="NZ_CVLT01000017.1"/>
</dbReference>
<accession>A0A264VU07</accession>
<dbReference type="Proteomes" id="UP000216001">
    <property type="component" value="Unassembled WGS sequence"/>
</dbReference>
<dbReference type="EMBL" id="NOWC01000009">
    <property type="protein sequence ID" value="OZS74804.1"/>
    <property type="molecule type" value="Genomic_DNA"/>
</dbReference>
<dbReference type="Proteomes" id="UP001159001">
    <property type="component" value="Unassembled WGS sequence"/>
</dbReference>
<comment type="caution">
    <text evidence="2">The sequence shown here is derived from an EMBL/GenBank/DDBJ whole genome shotgun (WGS) entry which is preliminary data.</text>
</comment>
<proteinExistence type="predicted"/>
<gene>
    <name evidence="2" type="ORF">CHI95_09475</name>
    <name evidence="1" type="ORF">OGX73_16545</name>
</gene>
<dbReference type="AlphaFoldDB" id="A0A264VU07"/>
<sequence length="73" mass="7930">MAKLTHLEQNPSYQLLANRIEQVSCLLISLQSSVESETIPLPTIATSIEGCQALLSQAAEQFNHLNQLGVSHA</sequence>
<evidence type="ECO:0000313" key="1">
    <source>
        <dbReference type="EMBL" id="MDI9094234.1"/>
    </source>
</evidence>
<reference evidence="2 3" key="1">
    <citation type="submission" date="2017-07" db="EMBL/GenBank/DDBJ databases">
        <title>blaIMP-27 on transferable plasmids in Proteus mirabilis and Providencia rettgeri.</title>
        <authorList>
            <person name="Potter R."/>
        </authorList>
    </citation>
    <scope>NUCLEOTIDE SEQUENCE [LARGE SCALE GENOMIC DNA]</scope>
    <source>
        <strain evidence="2 3">PR1</strain>
    </source>
</reference>